<proteinExistence type="predicted"/>
<dbReference type="AlphaFoldDB" id="A0A0F9V1D4"/>
<accession>A0A0F9V1D4</accession>
<protein>
    <submittedName>
        <fullName evidence="1">Uncharacterized protein</fullName>
    </submittedName>
</protein>
<name>A0A0F9V1D4_9ZZZZ</name>
<reference evidence="1" key="1">
    <citation type="journal article" date="2015" name="Nature">
        <title>Complex archaea that bridge the gap between prokaryotes and eukaryotes.</title>
        <authorList>
            <person name="Spang A."/>
            <person name="Saw J.H."/>
            <person name="Jorgensen S.L."/>
            <person name="Zaremba-Niedzwiedzka K."/>
            <person name="Martijn J."/>
            <person name="Lind A.E."/>
            <person name="van Eijk R."/>
            <person name="Schleper C."/>
            <person name="Guy L."/>
            <person name="Ettema T.J."/>
        </authorList>
    </citation>
    <scope>NUCLEOTIDE SEQUENCE</scope>
</reference>
<organism evidence="1">
    <name type="scientific">marine sediment metagenome</name>
    <dbReference type="NCBI Taxonomy" id="412755"/>
    <lineage>
        <taxon>unclassified sequences</taxon>
        <taxon>metagenomes</taxon>
        <taxon>ecological metagenomes</taxon>
    </lineage>
</organism>
<evidence type="ECO:0000313" key="1">
    <source>
        <dbReference type="EMBL" id="KKN99070.1"/>
    </source>
</evidence>
<dbReference type="EMBL" id="LAZR01000049">
    <property type="protein sequence ID" value="KKN99070.1"/>
    <property type="molecule type" value="Genomic_DNA"/>
</dbReference>
<comment type="caution">
    <text evidence="1">The sequence shown here is derived from an EMBL/GenBank/DDBJ whole genome shotgun (WGS) entry which is preliminary data.</text>
</comment>
<gene>
    <name evidence="1" type="ORF">LCGC14_0143170</name>
</gene>
<sequence length="122" mass="13717">MKKLTLTDLVQHYCKLSGKWAVVLFPDPDINHSFDELRKAVPFLVVNDVHGVDCLVNCTCEGDDQAVADGLMIVLCDSEDECWDVFNQIKGDDMPEDNDYNGPCRVYAWTCNNNGVIETENT</sequence>